<comment type="caution">
    <text evidence="3">The sequence shown here is derived from an EMBL/GenBank/DDBJ whole genome shotgun (WGS) entry which is preliminary data.</text>
</comment>
<feature type="transmembrane region" description="Helical" evidence="1">
    <location>
        <begin position="31"/>
        <end position="49"/>
    </location>
</feature>
<dbReference type="InterPro" id="IPR038731">
    <property type="entry name" value="RgtA/B/C-like"/>
</dbReference>
<feature type="transmembrane region" description="Helical" evidence="1">
    <location>
        <begin position="513"/>
        <end position="531"/>
    </location>
</feature>
<protein>
    <submittedName>
        <fullName evidence="3">Glycosyltransferase family 39 protein</fullName>
        <ecNumber evidence="3">2.4.-.-</ecNumber>
    </submittedName>
</protein>
<feature type="transmembrane region" description="Helical" evidence="1">
    <location>
        <begin position="487"/>
        <end position="507"/>
    </location>
</feature>
<keyword evidence="4" id="KW-1185">Reference proteome</keyword>
<feature type="transmembrane region" description="Helical" evidence="1">
    <location>
        <begin position="461"/>
        <end position="480"/>
    </location>
</feature>
<gene>
    <name evidence="3" type="ORF">QM524_00365</name>
</gene>
<keyword evidence="3" id="KW-0328">Glycosyltransferase</keyword>
<feature type="transmembrane region" description="Helical" evidence="1">
    <location>
        <begin position="196"/>
        <end position="216"/>
    </location>
</feature>
<feature type="transmembrane region" description="Helical" evidence="1">
    <location>
        <begin position="335"/>
        <end position="355"/>
    </location>
</feature>
<dbReference type="RefSeq" id="WP_283342983.1">
    <property type="nucleotide sequence ID" value="NZ_JASHIF010000002.1"/>
</dbReference>
<dbReference type="EC" id="2.4.-.-" evidence="3"/>
<name>A0ABT6Y277_9BACT</name>
<evidence type="ECO:0000256" key="1">
    <source>
        <dbReference type="SAM" id="Phobius"/>
    </source>
</evidence>
<accession>A0ABT6Y277</accession>
<evidence type="ECO:0000259" key="2">
    <source>
        <dbReference type="Pfam" id="PF13231"/>
    </source>
</evidence>
<dbReference type="Proteomes" id="UP001236507">
    <property type="component" value="Unassembled WGS sequence"/>
</dbReference>
<keyword evidence="1" id="KW-0472">Membrane</keyword>
<feature type="domain" description="Glycosyltransferase RgtA/B/C/D-like" evidence="2">
    <location>
        <begin position="204"/>
        <end position="307"/>
    </location>
</feature>
<feature type="transmembrane region" description="Helical" evidence="1">
    <location>
        <begin position="273"/>
        <end position="290"/>
    </location>
</feature>
<keyword evidence="3" id="KW-0808">Transferase</keyword>
<dbReference type="GO" id="GO:0016757">
    <property type="term" value="F:glycosyltransferase activity"/>
    <property type="evidence" value="ECO:0007669"/>
    <property type="project" value="UniProtKB-KW"/>
</dbReference>
<feature type="transmembrane region" description="Helical" evidence="1">
    <location>
        <begin position="61"/>
        <end position="77"/>
    </location>
</feature>
<evidence type="ECO:0000313" key="3">
    <source>
        <dbReference type="EMBL" id="MDI9857646.1"/>
    </source>
</evidence>
<feature type="transmembrane region" description="Helical" evidence="1">
    <location>
        <begin position="543"/>
        <end position="567"/>
    </location>
</feature>
<reference evidence="3 4" key="1">
    <citation type="submission" date="2023-05" db="EMBL/GenBank/DDBJ databases">
        <title>Novel species of genus Flectobacillus isolated from stream in China.</title>
        <authorList>
            <person name="Lu H."/>
        </authorList>
    </citation>
    <scope>NUCLEOTIDE SEQUENCE [LARGE SCALE GENOMIC DNA]</scope>
    <source>
        <strain evidence="3 4">KCTC 42575</strain>
    </source>
</reference>
<proteinExistence type="predicted"/>
<organism evidence="3 4">
    <name type="scientific">Flectobacillus roseus</name>
    <dbReference type="NCBI Taxonomy" id="502259"/>
    <lineage>
        <taxon>Bacteria</taxon>
        <taxon>Pseudomonadati</taxon>
        <taxon>Bacteroidota</taxon>
        <taxon>Cytophagia</taxon>
        <taxon>Cytophagales</taxon>
        <taxon>Flectobacillaceae</taxon>
        <taxon>Flectobacillus</taxon>
    </lineage>
</organism>
<feature type="transmembrane region" description="Helical" evidence="1">
    <location>
        <begin position="223"/>
        <end position="244"/>
    </location>
</feature>
<feature type="transmembrane region" description="Helical" evidence="1">
    <location>
        <begin position="250"/>
        <end position="266"/>
    </location>
</feature>
<dbReference type="EMBL" id="JASHIF010000002">
    <property type="protein sequence ID" value="MDI9857646.1"/>
    <property type="molecule type" value="Genomic_DNA"/>
</dbReference>
<dbReference type="Pfam" id="PF13231">
    <property type="entry name" value="PMT_2"/>
    <property type="match status" value="1"/>
</dbReference>
<evidence type="ECO:0000313" key="4">
    <source>
        <dbReference type="Proteomes" id="UP001236507"/>
    </source>
</evidence>
<sequence>MNFIYPILFASFIGFVLRIASRVCMKSLVDIVLTAYITFCGSVILTGFALSEIGKIDDRRFWALSVFIPAFVFYVQFTKLFGRDQRERFTFFELIGSRTQLVWNWFGNLPVWLKWSFGLLFGAFIITEITNLFLIFYTVPNEWDSMTGHLNRLMYYMRHGSMAHFGGTNWNIDTYPRSVCTIQIYNYLMSGRIENWFKVIHHTAYIIIGFGVFGIAERLTKNFTASVFAALVMWLLPDVMMQSISTETDIVLGSYLACLVYFLFTYREKHWRRYLYLAGLTFGIALGHKITFVFSFPPLFLIIIYTVFGEDLRAKFIDKFGDSYQHFWSRTFGRLTHLVVGLTVGVVLFTLPTGYLRNIQLFGHPIGPPTALKHQSVERAGTLKNLIKQGSRNVVRYSIDMVNLDGLRNIEQFETVNQLMRKPIEKVEKKLHLRLEEETDFTINPFSYNVRFEFFNANPHWGIFGFAIVLPLVVLVLIGFIRRGIAFYVLAVAFCLHFAALSFTAPYDAWKGRYMISTAVYAVPLVTLLFHEGNKWRLQSGSFVLLKFYTAIVVLVASASAILVVYLNERCLPVAALGRPAAFDTDRIDLQTWARPDITPAYHKFDELVPQDATVALATINDDFEYPLWGKNLTRTLIVINPFEKGVQPIPKEAQYLFFAKKVIKPLPGDIRLGTDTTMKNMITRGEDYYLRKLK</sequence>
<keyword evidence="1" id="KW-0812">Transmembrane</keyword>
<feature type="transmembrane region" description="Helical" evidence="1">
    <location>
        <begin position="118"/>
        <end position="139"/>
    </location>
</feature>
<keyword evidence="1" id="KW-1133">Transmembrane helix</keyword>